<dbReference type="RefSeq" id="WP_071137865.1">
    <property type="nucleotide sequence ID" value="NZ_JAQVII010000018.1"/>
</dbReference>
<dbReference type="InterPro" id="IPR043132">
    <property type="entry name" value="BCAT-like_C"/>
</dbReference>
<gene>
    <name evidence="1" type="ORF">ING2E5A_2810</name>
</gene>
<dbReference type="GO" id="GO:0003824">
    <property type="term" value="F:catalytic activity"/>
    <property type="evidence" value="ECO:0007669"/>
    <property type="project" value="InterPro"/>
</dbReference>
<dbReference type="AlphaFoldDB" id="A0A1G4GAT6"/>
<evidence type="ECO:0000313" key="2">
    <source>
        <dbReference type="Proteomes" id="UP000178485"/>
    </source>
</evidence>
<dbReference type="Gene3D" id="3.30.470.10">
    <property type="match status" value="1"/>
</dbReference>
<dbReference type="InterPro" id="IPR043131">
    <property type="entry name" value="BCAT-like_N"/>
</dbReference>
<dbReference type="EMBL" id="LT608328">
    <property type="protein sequence ID" value="SCM59605.1"/>
    <property type="molecule type" value="Genomic_DNA"/>
</dbReference>
<dbReference type="Pfam" id="PF01063">
    <property type="entry name" value="Aminotran_4"/>
    <property type="match status" value="1"/>
</dbReference>
<dbReference type="Gene3D" id="3.20.10.10">
    <property type="entry name" value="D-amino Acid Aminotransferase, subunit A, domain 2"/>
    <property type="match status" value="1"/>
</dbReference>
<reference evidence="1 2" key="1">
    <citation type="submission" date="2016-08" db="EMBL/GenBank/DDBJ databases">
        <authorList>
            <person name="Seilhamer J.J."/>
        </authorList>
    </citation>
    <scope>NUCLEOTIDE SEQUENCE [LARGE SCALE GENOMIC DNA]</scope>
    <source>
        <strain evidence="1">ING2-E5A</strain>
    </source>
</reference>
<accession>A0A1G4GAT6</accession>
<evidence type="ECO:0008006" key="3">
    <source>
        <dbReference type="Google" id="ProtNLM"/>
    </source>
</evidence>
<sequence length="200" mass="22567">MRMFLESICILDGRAVNLEAHRERMGLTGNRFGFTAPQLPDLEQLLPESLRKGKVKCRIEYDGKIRSIGFDPYRPKPVCVLRLVEAEGLDYSFKYSDRSRLDALNDAEPGHEVLIVQGGEITDTTYSNVVLRKAGELFTPSASLLNGTKRQKLLRESIVREMKITVDNLGRFDHLYLINAMLDIEDGVGVPVKEILPGYL</sequence>
<dbReference type="InterPro" id="IPR036038">
    <property type="entry name" value="Aminotransferase-like"/>
</dbReference>
<keyword evidence="2" id="KW-1185">Reference proteome</keyword>
<name>A0A1G4GAT6_9BACT</name>
<dbReference type="STRING" id="1642646.ING2E5A_2810"/>
<organism evidence="1 2">
    <name type="scientific">Petrimonas mucosa</name>
    <dbReference type="NCBI Taxonomy" id="1642646"/>
    <lineage>
        <taxon>Bacteria</taxon>
        <taxon>Pseudomonadati</taxon>
        <taxon>Bacteroidota</taxon>
        <taxon>Bacteroidia</taxon>
        <taxon>Bacteroidales</taxon>
        <taxon>Dysgonomonadaceae</taxon>
        <taxon>Petrimonas</taxon>
    </lineage>
</organism>
<proteinExistence type="predicted"/>
<dbReference type="InterPro" id="IPR001544">
    <property type="entry name" value="Aminotrans_IV"/>
</dbReference>
<dbReference type="KEGG" id="pmuc:ING2E5A_2810"/>
<dbReference type="SUPFAM" id="SSF56752">
    <property type="entry name" value="D-aminoacid aminotransferase-like PLP-dependent enzymes"/>
    <property type="match status" value="1"/>
</dbReference>
<protein>
    <recommendedName>
        <fullName evidence="3">Aminodeoxychorismate lyase</fullName>
    </recommendedName>
</protein>
<dbReference type="Proteomes" id="UP000178485">
    <property type="component" value="Chromosome i"/>
</dbReference>
<evidence type="ECO:0000313" key="1">
    <source>
        <dbReference type="EMBL" id="SCM59605.1"/>
    </source>
</evidence>